<dbReference type="EMBL" id="KZ303546">
    <property type="protein sequence ID" value="PIA13142.1"/>
    <property type="molecule type" value="Genomic_DNA"/>
</dbReference>
<evidence type="ECO:0000313" key="2">
    <source>
        <dbReference type="EMBL" id="PIA13142.1"/>
    </source>
</evidence>
<reference evidence="2 3" key="1">
    <citation type="journal article" date="2015" name="Genome Biol. Evol.">
        <title>Phylogenomic analyses indicate that early fungi evolved digesting cell walls of algal ancestors of land plants.</title>
        <authorList>
            <person name="Chang Y."/>
            <person name="Wang S."/>
            <person name="Sekimoto S."/>
            <person name="Aerts A.L."/>
            <person name="Choi C."/>
            <person name="Clum A."/>
            <person name="LaButti K.M."/>
            <person name="Lindquist E.A."/>
            <person name="Yee Ngan C."/>
            <person name="Ohm R.A."/>
            <person name="Salamov A.A."/>
            <person name="Grigoriev I.V."/>
            <person name="Spatafora J.W."/>
            <person name="Berbee M.L."/>
        </authorList>
    </citation>
    <scope>NUCLEOTIDE SEQUENCE [LARGE SCALE GENOMIC DNA]</scope>
    <source>
        <strain evidence="2 3">NRRL 1564</strain>
    </source>
</reference>
<name>A0A2G5B297_COERN</name>
<accession>A0A2G5B297</accession>
<sequence>MHGSSLQPSETTATHSAGNVEAKVTAGRAIYFPAKGSGKLGGWLSVLKSLALQLLALPMGLVFGRPREAL</sequence>
<keyword evidence="3" id="KW-1185">Reference proteome</keyword>
<keyword evidence="1" id="KW-0472">Membrane</keyword>
<gene>
    <name evidence="2" type="ORF">COEREDRAFT_83668</name>
</gene>
<dbReference type="AlphaFoldDB" id="A0A2G5B297"/>
<organism evidence="2 3">
    <name type="scientific">Coemansia reversa (strain ATCC 12441 / NRRL 1564)</name>
    <dbReference type="NCBI Taxonomy" id="763665"/>
    <lineage>
        <taxon>Eukaryota</taxon>
        <taxon>Fungi</taxon>
        <taxon>Fungi incertae sedis</taxon>
        <taxon>Zoopagomycota</taxon>
        <taxon>Kickxellomycotina</taxon>
        <taxon>Kickxellomycetes</taxon>
        <taxon>Kickxellales</taxon>
        <taxon>Kickxellaceae</taxon>
        <taxon>Coemansia</taxon>
    </lineage>
</organism>
<feature type="non-terminal residue" evidence="2">
    <location>
        <position position="70"/>
    </location>
</feature>
<proteinExistence type="predicted"/>
<keyword evidence="1" id="KW-0812">Transmembrane</keyword>
<protein>
    <submittedName>
        <fullName evidence="2">Uncharacterized protein</fullName>
    </submittedName>
</protein>
<dbReference type="OrthoDB" id="5587105at2759"/>
<evidence type="ECO:0000256" key="1">
    <source>
        <dbReference type="SAM" id="Phobius"/>
    </source>
</evidence>
<evidence type="ECO:0000313" key="3">
    <source>
        <dbReference type="Proteomes" id="UP000242474"/>
    </source>
</evidence>
<dbReference type="Proteomes" id="UP000242474">
    <property type="component" value="Unassembled WGS sequence"/>
</dbReference>
<feature type="transmembrane region" description="Helical" evidence="1">
    <location>
        <begin position="42"/>
        <end position="64"/>
    </location>
</feature>
<keyword evidence="1" id="KW-1133">Transmembrane helix</keyword>